<dbReference type="EMBL" id="CADCWN010000108">
    <property type="protein sequence ID" value="CAA9565611.1"/>
    <property type="molecule type" value="Genomic_DNA"/>
</dbReference>
<proteinExistence type="predicted"/>
<evidence type="ECO:0000256" key="1">
    <source>
        <dbReference type="SAM" id="MobiDB-lite"/>
    </source>
</evidence>
<evidence type="ECO:0000313" key="2">
    <source>
        <dbReference type="EMBL" id="CAA9565611.1"/>
    </source>
</evidence>
<accession>A0A6J4V023</accession>
<feature type="region of interest" description="Disordered" evidence="1">
    <location>
        <begin position="63"/>
        <end position="95"/>
    </location>
</feature>
<sequence>MAIVNIGSPTHTHAGKSSLTARLRYAAGASDGSPSNNLIDAPGHPAFLAEVERVLRMPARALMRASQRPRPPNLLFVNKEPPNSKEYPPPDARRA</sequence>
<dbReference type="InterPro" id="IPR027417">
    <property type="entry name" value="P-loop_NTPase"/>
</dbReference>
<reference evidence="2" key="1">
    <citation type="submission" date="2020-02" db="EMBL/GenBank/DDBJ databases">
        <authorList>
            <person name="Meier V. D."/>
        </authorList>
    </citation>
    <scope>NUCLEOTIDE SEQUENCE</scope>
    <source>
        <strain evidence="2">AVDCRST_MAG18</strain>
    </source>
</reference>
<dbReference type="Gene3D" id="3.40.50.300">
    <property type="entry name" value="P-loop containing nucleotide triphosphate hydrolases"/>
    <property type="match status" value="1"/>
</dbReference>
<name>A0A6J4V023_9BACT</name>
<protein>
    <submittedName>
        <fullName evidence="2">Uncharacterized protein</fullName>
    </submittedName>
</protein>
<dbReference type="AlphaFoldDB" id="A0A6J4V023"/>
<gene>
    <name evidence="2" type="ORF">AVDCRST_MAG18-1451</name>
</gene>
<dbReference type="SUPFAM" id="SSF52540">
    <property type="entry name" value="P-loop containing nucleoside triphosphate hydrolases"/>
    <property type="match status" value="1"/>
</dbReference>
<organism evidence="2">
    <name type="scientific">uncultured Thermomicrobiales bacterium</name>
    <dbReference type="NCBI Taxonomy" id="1645740"/>
    <lineage>
        <taxon>Bacteria</taxon>
        <taxon>Pseudomonadati</taxon>
        <taxon>Thermomicrobiota</taxon>
        <taxon>Thermomicrobia</taxon>
        <taxon>Thermomicrobiales</taxon>
        <taxon>environmental samples</taxon>
    </lineage>
</organism>